<organism evidence="1 2">
    <name type="scientific">Priestia megaterium</name>
    <name type="common">Bacillus megaterium</name>
    <dbReference type="NCBI Taxonomy" id="1404"/>
    <lineage>
        <taxon>Bacteria</taxon>
        <taxon>Bacillati</taxon>
        <taxon>Bacillota</taxon>
        <taxon>Bacilli</taxon>
        <taxon>Bacillales</taxon>
        <taxon>Bacillaceae</taxon>
        <taxon>Priestia</taxon>
    </lineage>
</organism>
<name>A0A6M6E777_PRIMG</name>
<keyword evidence="1" id="KW-0614">Plasmid</keyword>
<protein>
    <submittedName>
        <fullName evidence="1">Uncharacterized protein</fullName>
    </submittedName>
</protein>
<proteinExistence type="predicted"/>
<evidence type="ECO:0000313" key="1">
    <source>
        <dbReference type="EMBL" id="QJX80999.1"/>
    </source>
</evidence>
<dbReference type="RefSeq" id="WP_171778998.1">
    <property type="nucleotide sequence ID" value="NZ_CP045273.1"/>
</dbReference>
<gene>
    <name evidence="1" type="ORF">FDZ14_33455</name>
</gene>
<accession>A0A6M6E777</accession>
<geneLocation type="plasmid" evidence="2">
    <name>pfdu301a</name>
</geneLocation>
<evidence type="ECO:0000313" key="2">
    <source>
        <dbReference type="Proteomes" id="UP000501076"/>
    </source>
</evidence>
<dbReference type="EMBL" id="CP045273">
    <property type="protein sequence ID" value="QJX80999.1"/>
    <property type="molecule type" value="Genomic_DNA"/>
</dbReference>
<sequence>MSEFQYEAECHGCFKIEKVNHIPFCKSCNSKFERDLVRQGNYEFSELTAHLSSKEAKENVRKDIISKHGAKLELVIDEKYNPSN</sequence>
<reference evidence="1 2" key="1">
    <citation type="submission" date="2019-10" db="EMBL/GenBank/DDBJ databases">
        <title>Complete genome sequences for adaption low water activity.</title>
        <authorList>
            <person name="Zhao L."/>
            <person name="Zhong J."/>
        </authorList>
    </citation>
    <scope>NUCLEOTIDE SEQUENCE [LARGE SCALE GENOMIC DNA]</scope>
    <source>
        <strain evidence="1 2">FDU301</strain>
        <plasmid evidence="2">pfdu301a</plasmid>
    </source>
</reference>
<dbReference type="AlphaFoldDB" id="A0A6M6E777"/>
<dbReference type="InterPro" id="IPR036283">
    <property type="entry name" value="NOB1_Zf-like_sf"/>
</dbReference>
<dbReference type="Proteomes" id="UP000501076">
    <property type="component" value="Plasmid pFDU301A"/>
</dbReference>
<dbReference type="SUPFAM" id="SSF144206">
    <property type="entry name" value="NOB1 zinc finger-like"/>
    <property type="match status" value="1"/>
</dbReference>